<evidence type="ECO:0000256" key="1">
    <source>
        <dbReference type="ARBA" id="ARBA00023016"/>
    </source>
</evidence>
<comment type="caution">
    <text evidence="5">The sequence shown here is derived from an EMBL/GenBank/DDBJ whole genome shotgun (WGS) entry which is preliminary data.</text>
</comment>
<evidence type="ECO:0000259" key="4">
    <source>
        <dbReference type="PROSITE" id="PS01031"/>
    </source>
</evidence>
<feature type="domain" description="SHSP" evidence="4">
    <location>
        <begin position="53"/>
        <end position="172"/>
    </location>
</feature>
<dbReference type="EMBL" id="JBFOLK010000002">
    <property type="protein sequence ID" value="KAL2534206.1"/>
    <property type="molecule type" value="Genomic_DNA"/>
</dbReference>
<gene>
    <name evidence="5" type="ORF">Adt_07557</name>
</gene>
<dbReference type="PANTHER" id="PTHR11527">
    <property type="entry name" value="HEAT-SHOCK PROTEIN 20 FAMILY MEMBER"/>
    <property type="match status" value="1"/>
</dbReference>
<dbReference type="AlphaFoldDB" id="A0ABD1VA41"/>
<dbReference type="Pfam" id="PF00011">
    <property type="entry name" value="HSP20"/>
    <property type="match status" value="1"/>
</dbReference>
<evidence type="ECO:0000256" key="3">
    <source>
        <dbReference type="RuleBase" id="RU003616"/>
    </source>
</evidence>
<dbReference type="InterPro" id="IPR031107">
    <property type="entry name" value="Small_HSP"/>
</dbReference>
<evidence type="ECO:0000313" key="6">
    <source>
        <dbReference type="Proteomes" id="UP001604336"/>
    </source>
</evidence>
<dbReference type="Proteomes" id="UP001604336">
    <property type="component" value="Unassembled WGS sequence"/>
</dbReference>
<keyword evidence="6" id="KW-1185">Reference proteome</keyword>
<keyword evidence="1 5" id="KW-0346">Stress response</keyword>
<organism evidence="5 6">
    <name type="scientific">Abeliophyllum distichum</name>
    <dbReference type="NCBI Taxonomy" id="126358"/>
    <lineage>
        <taxon>Eukaryota</taxon>
        <taxon>Viridiplantae</taxon>
        <taxon>Streptophyta</taxon>
        <taxon>Embryophyta</taxon>
        <taxon>Tracheophyta</taxon>
        <taxon>Spermatophyta</taxon>
        <taxon>Magnoliopsida</taxon>
        <taxon>eudicotyledons</taxon>
        <taxon>Gunneridae</taxon>
        <taxon>Pentapetalae</taxon>
        <taxon>asterids</taxon>
        <taxon>lamiids</taxon>
        <taxon>Lamiales</taxon>
        <taxon>Oleaceae</taxon>
        <taxon>Forsythieae</taxon>
        <taxon>Abeliophyllum</taxon>
    </lineage>
</organism>
<comment type="similarity">
    <text evidence="2 3">Belongs to the small heat shock protein (HSP20) family.</text>
</comment>
<evidence type="ECO:0000256" key="2">
    <source>
        <dbReference type="PROSITE-ProRule" id="PRU00285"/>
    </source>
</evidence>
<dbReference type="InterPro" id="IPR002068">
    <property type="entry name" value="A-crystallin/Hsp20_dom"/>
</dbReference>
<dbReference type="PROSITE" id="PS01031">
    <property type="entry name" value="SHSP"/>
    <property type="match status" value="1"/>
</dbReference>
<dbReference type="InterPro" id="IPR008978">
    <property type="entry name" value="HSP20-like_chaperone"/>
</dbReference>
<sequence length="172" mass="19381">MNGCFPGYNGRTDCTSEPNYYPNNITARKFECQRGKRMAVPQAVPVAAAAWIGVPIWEAAPFQVDILDTHKEYIFYIDVPGLTKSDIQATVEDENTLVIKSNGKRKREDGEEGCKYIRLERKSPQKQLRKFRLPENCNLTSITAKCENGVLTVVVQKLPPPPKPRTVEVQIS</sequence>
<evidence type="ECO:0000313" key="5">
    <source>
        <dbReference type="EMBL" id="KAL2534206.1"/>
    </source>
</evidence>
<dbReference type="SUPFAM" id="SSF49764">
    <property type="entry name" value="HSP20-like chaperones"/>
    <property type="match status" value="1"/>
</dbReference>
<dbReference type="Gene3D" id="2.60.40.790">
    <property type="match status" value="1"/>
</dbReference>
<reference evidence="6" key="1">
    <citation type="submission" date="2024-07" db="EMBL/GenBank/DDBJ databases">
        <title>Two chromosome-level genome assemblies of Korean endemic species Abeliophyllum distichum and Forsythia ovata (Oleaceae).</title>
        <authorList>
            <person name="Jang H."/>
        </authorList>
    </citation>
    <scope>NUCLEOTIDE SEQUENCE [LARGE SCALE GENOMIC DNA]</scope>
</reference>
<protein>
    <submittedName>
        <fullName evidence="5">17.4 kDa class III heat shock protein</fullName>
    </submittedName>
</protein>
<accession>A0ABD1VA41</accession>
<proteinExistence type="inferred from homology"/>
<name>A0ABD1VA41_9LAMI</name>